<name>A0A0U1L4Q5_9FIRM</name>
<dbReference type="GO" id="GO:0005524">
    <property type="term" value="F:ATP binding"/>
    <property type="evidence" value="ECO:0007669"/>
    <property type="project" value="UniProtKB-KW"/>
</dbReference>
<dbReference type="InterPro" id="IPR003593">
    <property type="entry name" value="AAA+_ATPase"/>
</dbReference>
<evidence type="ECO:0000259" key="12">
    <source>
        <dbReference type="PROSITE" id="PS50929"/>
    </source>
</evidence>
<evidence type="ECO:0000256" key="7">
    <source>
        <dbReference type="ARBA" id="ARBA00022840"/>
    </source>
</evidence>
<dbReference type="GO" id="GO:0034040">
    <property type="term" value="F:ATPase-coupled lipid transmembrane transporter activity"/>
    <property type="evidence" value="ECO:0007669"/>
    <property type="project" value="TreeGrafter"/>
</dbReference>
<comment type="subcellular location">
    <subcellularLocation>
        <location evidence="1">Cell membrane</location>
        <topology evidence="1">Multi-pass membrane protein</topology>
    </subcellularLocation>
</comment>
<dbReference type="Gene3D" id="3.40.50.300">
    <property type="entry name" value="P-loop containing nucleotide triphosphate hydrolases"/>
    <property type="match status" value="1"/>
</dbReference>
<dbReference type="SUPFAM" id="SSF90123">
    <property type="entry name" value="ABC transporter transmembrane region"/>
    <property type="match status" value="1"/>
</dbReference>
<dbReference type="Proteomes" id="UP000049855">
    <property type="component" value="Unassembled WGS sequence"/>
</dbReference>
<evidence type="ECO:0000256" key="8">
    <source>
        <dbReference type="ARBA" id="ARBA00022989"/>
    </source>
</evidence>
<feature type="transmembrane region" description="Helical" evidence="10">
    <location>
        <begin position="160"/>
        <end position="181"/>
    </location>
</feature>
<keyword evidence="8 10" id="KW-1133">Transmembrane helix</keyword>
<evidence type="ECO:0000313" key="14">
    <source>
        <dbReference type="EMBL" id="CQR74687.1"/>
    </source>
</evidence>
<dbReference type="Pfam" id="PF03412">
    <property type="entry name" value="Peptidase_C39"/>
    <property type="match status" value="1"/>
</dbReference>
<dbReference type="Gene3D" id="1.20.1560.10">
    <property type="entry name" value="ABC transporter type 1, transmembrane domain"/>
    <property type="match status" value="1"/>
</dbReference>
<evidence type="ECO:0000256" key="6">
    <source>
        <dbReference type="ARBA" id="ARBA00022807"/>
    </source>
</evidence>
<dbReference type="GO" id="GO:0030253">
    <property type="term" value="P:protein secretion by the type I secretion system"/>
    <property type="evidence" value="ECO:0007669"/>
    <property type="project" value="InterPro"/>
</dbReference>
<gene>
    <name evidence="14" type="ORF">SpAn4DRAFT_1149</name>
</gene>
<dbReference type="InterPro" id="IPR003439">
    <property type="entry name" value="ABC_transporter-like_ATP-bd"/>
</dbReference>
<keyword evidence="4 10" id="KW-0812">Transmembrane</keyword>
<dbReference type="GO" id="GO:0006508">
    <property type="term" value="P:proteolysis"/>
    <property type="evidence" value="ECO:0007669"/>
    <property type="project" value="InterPro"/>
</dbReference>
<dbReference type="InterPro" id="IPR017871">
    <property type="entry name" value="ABC_transporter-like_CS"/>
</dbReference>
<dbReference type="CDD" id="cd18588">
    <property type="entry name" value="ABC_6TM_CyaB_HlyB_like"/>
    <property type="match status" value="1"/>
</dbReference>
<evidence type="ECO:0000256" key="3">
    <source>
        <dbReference type="ARBA" id="ARBA00022475"/>
    </source>
</evidence>
<reference evidence="15" key="1">
    <citation type="submission" date="2015-03" db="EMBL/GenBank/DDBJ databases">
        <authorList>
            <person name="Nijsse Bart"/>
        </authorList>
    </citation>
    <scope>NUCLEOTIDE SEQUENCE [LARGE SCALE GENOMIC DNA]</scope>
</reference>
<dbReference type="PANTHER" id="PTHR24221">
    <property type="entry name" value="ATP-BINDING CASSETTE SUB-FAMILY B"/>
    <property type="match status" value="1"/>
</dbReference>
<dbReference type="PROSITE" id="PS00211">
    <property type="entry name" value="ABC_TRANSPORTER_1"/>
    <property type="match status" value="1"/>
</dbReference>
<dbReference type="GO" id="GO:0030256">
    <property type="term" value="C:type I protein secretion system complex"/>
    <property type="evidence" value="ECO:0007669"/>
    <property type="project" value="InterPro"/>
</dbReference>
<keyword evidence="15" id="KW-1185">Reference proteome</keyword>
<keyword evidence="6" id="KW-0645">Protease</keyword>
<evidence type="ECO:0000259" key="11">
    <source>
        <dbReference type="PROSITE" id="PS50893"/>
    </source>
</evidence>
<feature type="transmembrane region" description="Helical" evidence="10">
    <location>
        <begin position="271"/>
        <end position="296"/>
    </location>
</feature>
<dbReference type="InterPro" id="IPR039421">
    <property type="entry name" value="Type_1_exporter"/>
</dbReference>
<feature type="domain" description="ABC transporter" evidence="11">
    <location>
        <begin position="477"/>
        <end position="712"/>
    </location>
</feature>
<dbReference type="PANTHER" id="PTHR24221:SF647">
    <property type="entry name" value="BLL6336 PROTEIN"/>
    <property type="match status" value="1"/>
</dbReference>
<accession>A0A0U1L4Q5</accession>
<evidence type="ECO:0000259" key="13">
    <source>
        <dbReference type="PROSITE" id="PS50990"/>
    </source>
</evidence>
<evidence type="ECO:0000256" key="10">
    <source>
        <dbReference type="SAM" id="Phobius"/>
    </source>
</evidence>
<dbReference type="InterPro" id="IPR011527">
    <property type="entry name" value="ABC1_TM_dom"/>
</dbReference>
<dbReference type="PROSITE" id="PS50990">
    <property type="entry name" value="PEPTIDASE_C39"/>
    <property type="match status" value="1"/>
</dbReference>
<evidence type="ECO:0000256" key="2">
    <source>
        <dbReference type="ARBA" id="ARBA00022448"/>
    </source>
</evidence>
<dbReference type="SMART" id="SM00382">
    <property type="entry name" value="AAA"/>
    <property type="match status" value="1"/>
</dbReference>
<evidence type="ECO:0000256" key="5">
    <source>
        <dbReference type="ARBA" id="ARBA00022741"/>
    </source>
</evidence>
<dbReference type="AlphaFoldDB" id="A0A0U1L4Q5"/>
<dbReference type="NCBIfam" id="TIGR01846">
    <property type="entry name" value="type_I_sec_HlyB"/>
    <property type="match status" value="1"/>
</dbReference>
<evidence type="ECO:0000256" key="4">
    <source>
        <dbReference type="ARBA" id="ARBA00022692"/>
    </source>
</evidence>
<keyword evidence="6" id="KW-0378">Hydrolase</keyword>
<keyword evidence="3" id="KW-1003">Cell membrane</keyword>
<dbReference type="RefSeq" id="WP_021170675.1">
    <property type="nucleotide sequence ID" value="NZ_CTRP01000014.1"/>
</dbReference>
<dbReference type="GO" id="GO:0008234">
    <property type="term" value="F:cysteine-type peptidase activity"/>
    <property type="evidence" value="ECO:0007669"/>
    <property type="project" value="UniProtKB-KW"/>
</dbReference>
<keyword evidence="2" id="KW-0813">Transport</keyword>
<feature type="transmembrane region" description="Helical" evidence="10">
    <location>
        <begin position="302"/>
        <end position="322"/>
    </location>
</feature>
<dbReference type="GO" id="GO:0005886">
    <property type="term" value="C:plasma membrane"/>
    <property type="evidence" value="ECO:0007669"/>
    <property type="project" value="UniProtKB-SubCell"/>
</dbReference>
<feature type="domain" description="Peptidase C39" evidence="13">
    <location>
        <begin position="10"/>
        <end position="131"/>
    </location>
</feature>
<keyword evidence="5" id="KW-0547">Nucleotide-binding</keyword>
<dbReference type="InterPro" id="IPR005074">
    <property type="entry name" value="Peptidase_C39"/>
</dbReference>
<dbReference type="SUPFAM" id="SSF52540">
    <property type="entry name" value="P-loop containing nucleoside triphosphate hydrolases"/>
    <property type="match status" value="1"/>
</dbReference>
<protein>
    <submittedName>
        <fullName evidence="14">Cyclolysin secretion ATP-binding protein</fullName>
    </submittedName>
</protein>
<evidence type="ECO:0000256" key="1">
    <source>
        <dbReference type="ARBA" id="ARBA00004651"/>
    </source>
</evidence>
<keyword evidence="9 10" id="KW-0472">Membrane</keyword>
<evidence type="ECO:0000313" key="15">
    <source>
        <dbReference type="Proteomes" id="UP000049855"/>
    </source>
</evidence>
<keyword evidence="6" id="KW-0788">Thiol protease</keyword>
<dbReference type="GO" id="GO:0140359">
    <property type="term" value="F:ABC-type transporter activity"/>
    <property type="evidence" value="ECO:0007669"/>
    <property type="project" value="InterPro"/>
</dbReference>
<dbReference type="InterPro" id="IPR036640">
    <property type="entry name" value="ABC1_TM_sf"/>
</dbReference>
<dbReference type="Pfam" id="PF00664">
    <property type="entry name" value="ABC_membrane"/>
    <property type="match status" value="1"/>
</dbReference>
<dbReference type="Gene3D" id="3.90.70.10">
    <property type="entry name" value="Cysteine proteinases"/>
    <property type="match status" value="1"/>
</dbReference>
<dbReference type="GO" id="GO:0016887">
    <property type="term" value="F:ATP hydrolysis activity"/>
    <property type="evidence" value="ECO:0007669"/>
    <property type="project" value="InterPro"/>
</dbReference>
<sequence length="715" mass="80165">MNAQRNNPPQAVRKLDTALSCLVIVAKILGIPADEGQMRRAYVMSSSGMDTTTLIRAAKELGLKSRLVQPEPEKFPKLPLPAIMILKNNNYIVLVRTDGTKSLIIDPYKTKPFTISMTNLLSIWSGELVLITCRFHLKQMAERKFSLAWFIPVVMQYKRFFCEVLVVSFILQLFGLVTPMFTQVIIDKVLVHRSLNTLDILVFGMVAISLFQAWITALRSYLFTHTTNRIDVMLSTKLFRHIMALPVKYFETWQVGDVVARVQELDNVRKFITGSALTVVLDTIFAIVYIIVMFTYSSSLSLIALIALPIYVVLNLVSTPVFKKCLNERFVAGTEKQAFLIEAITGIQTVKSLAVESQFIQKWEQLLARYAKTALNTANVANVAVNIGGLIQQLFNLSILWFGAHAVMDARMSVGELIAFQMLSGQVIAPVLRLVNMWQYFQQTMVSVDRLGDILNETVEPAFNPNRTTLPSIRGGIVLDRVTFRYRNDTNEVLHQINLAIKPGSRVGIVGRSGSGKSTLTKLLQRLYVPESGRVLIDGVDLVQVEPAWLRRQIGVVLQENYLFNGSIRDNIAVARPESSLEEVEKAANIAGVQEFAAELANGYHSPVGERGSALSGGQRQRVAIARALLTNPRVLIFDEATSALDYESERIIMDNLDQIAAGRTMIMIAHRLSTVRRCDSIVVMEQGKIVEQGSHEELLSRKGMYYNLHRQQER</sequence>
<dbReference type="PROSITE" id="PS50893">
    <property type="entry name" value="ABC_TRANSPORTER_2"/>
    <property type="match status" value="1"/>
</dbReference>
<organism evidence="14 15">
    <name type="scientific">Sporomusa ovata</name>
    <dbReference type="NCBI Taxonomy" id="2378"/>
    <lineage>
        <taxon>Bacteria</taxon>
        <taxon>Bacillati</taxon>
        <taxon>Bacillota</taxon>
        <taxon>Negativicutes</taxon>
        <taxon>Selenomonadales</taxon>
        <taxon>Sporomusaceae</taxon>
        <taxon>Sporomusa</taxon>
    </lineage>
</organism>
<dbReference type="InterPro" id="IPR027417">
    <property type="entry name" value="P-loop_NTPase"/>
</dbReference>
<dbReference type="EMBL" id="CTRP01000014">
    <property type="protein sequence ID" value="CQR74687.1"/>
    <property type="molecule type" value="Genomic_DNA"/>
</dbReference>
<dbReference type="FunFam" id="3.40.50.300:FF:000299">
    <property type="entry name" value="ABC transporter ATP-binding protein/permease"/>
    <property type="match status" value="1"/>
</dbReference>
<keyword evidence="7 14" id="KW-0067">ATP-binding</keyword>
<dbReference type="PROSITE" id="PS50929">
    <property type="entry name" value="ABC_TM1F"/>
    <property type="match status" value="1"/>
</dbReference>
<proteinExistence type="predicted"/>
<feature type="domain" description="ABC transmembrane type-1" evidence="12">
    <location>
        <begin position="164"/>
        <end position="443"/>
    </location>
</feature>
<evidence type="ECO:0000256" key="9">
    <source>
        <dbReference type="ARBA" id="ARBA00023136"/>
    </source>
</evidence>
<dbReference type="Pfam" id="PF00005">
    <property type="entry name" value="ABC_tran"/>
    <property type="match status" value="1"/>
</dbReference>
<dbReference type="InterPro" id="IPR010132">
    <property type="entry name" value="ATPase_T1SS_HlyB"/>
</dbReference>
<feature type="transmembrane region" description="Helical" evidence="10">
    <location>
        <begin position="201"/>
        <end position="222"/>
    </location>
</feature>